<dbReference type="Proteomes" id="UP000267251">
    <property type="component" value="Unassembled WGS sequence"/>
</dbReference>
<name>A0A4P9Y2R4_9FUNG</name>
<evidence type="ECO:0000256" key="2">
    <source>
        <dbReference type="SAM" id="SignalP"/>
    </source>
</evidence>
<feature type="signal peptide" evidence="2">
    <location>
        <begin position="1"/>
        <end position="21"/>
    </location>
</feature>
<evidence type="ECO:0000313" key="3">
    <source>
        <dbReference type="EMBL" id="RKP12110.1"/>
    </source>
</evidence>
<dbReference type="AlphaFoldDB" id="A0A4P9Y2R4"/>
<keyword evidence="4" id="KW-1185">Reference proteome</keyword>
<feature type="chain" id="PRO_5020590939" evidence="2">
    <location>
        <begin position="22"/>
        <end position="164"/>
    </location>
</feature>
<feature type="region of interest" description="Disordered" evidence="1">
    <location>
        <begin position="22"/>
        <end position="94"/>
    </location>
</feature>
<proteinExistence type="predicted"/>
<accession>A0A4P9Y2R4</accession>
<dbReference type="EMBL" id="KZ988476">
    <property type="protein sequence ID" value="RKP12110.1"/>
    <property type="molecule type" value="Genomic_DNA"/>
</dbReference>
<evidence type="ECO:0000313" key="4">
    <source>
        <dbReference type="Proteomes" id="UP000267251"/>
    </source>
</evidence>
<feature type="compositionally biased region" description="Polar residues" evidence="1">
    <location>
        <begin position="61"/>
        <end position="70"/>
    </location>
</feature>
<reference evidence="4" key="1">
    <citation type="journal article" date="2018" name="Nat. Microbiol.">
        <title>Leveraging single-cell genomics to expand the fungal tree of life.</title>
        <authorList>
            <person name="Ahrendt S.R."/>
            <person name="Quandt C.A."/>
            <person name="Ciobanu D."/>
            <person name="Clum A."/>
            <person name="Salamov A."/>
            <person name="Andreopoulos B."/>
            <person name="Cheng J.F."/>
            <person name="Woyke T."/>
            <person name="Pelin A."/>
            <person name="Henrissat B."/>
            <person name="Reynolds N.K."/>
            <person name="Benny G.L."/>
            <person name="Smith M.E."/>
            <person name="James T.Y."/>
            <person name="Grigoriev I.V."/>
        </authorList>
    </citation>
    <scope>NUCLEOTIDE SEQUENCE [LARGE SCALE GENOMIC DNA]</scope>
</reference>
<protein>
    <submittedName>
        <fullName evidence="3">Uncharacterized protein</fullName>
    </submittedName>
</protein>
<evidence type="ECO:0000256" key="1">
    <source>
        <dbReference type="SAM" id="MobiDB-lite"/>
    </source>
</evidence>
<sequence>MKLTSILLVSAMLAMALTVAATPAPKDENSGSGEDDESLDIPKSVDSGSGDSGSGGDGSEQDNATKSLSSAMPIPTTPVSYEEVEERSKANTVDGDGEQFCDISKHYPPQCHTVYKCKAYKLRDDTAFPGLLGGTTVASKDELLGLVSEGLLGTCVGKMDANKD</sequence>
<keyword evidence="2" id="KW-0732">Signal</keyword>
<gene>
    <name evidence="3" type="ORF">BJ684DRAFT_21327</name>
</gene>
<organism evidence="3 4">
    <name type="scientific">Piptocephalis cylindrospora</name>
    <dbReference type="NCBI Taxonomy" id="1907219"/>
    <lineage>
        <taxon>Eukaryota</taxon>
        <taxon>Fungi</taxon>
        <taxon>Fungi incertae sedis</taxon>
        <taxon>Zoopagomycota</taxon>
        <taxon>Zoopagomycotina</taxon>
        <taxon>Zoopagomycetes</taxon>
        <taxon>Zoopagales</taxon>
        <taxon>Piptocephalidaceae</taxon>
        <taxon>Piptocephalis</taxon>
    </lineage>
</organism>